<dbReference type="InterPro" id="IPR016035">
    <property type="entry name" value="Acyl_Trfase/lysoPLipase"/>
</dbReference>
<dbReference type="SUPFAM" id="SSF52151">
    <property type="entry name" value="FabD/lysophospholipase-like"/>
    <property type="match status" value="1"/>
</dbReference>
<feature type="domain" description="PKS/mFAS DH" evidence="7">
    <location>
        <begin position="177"/>
        <end position="464"/>
    </location>
</feature>
<dbReference type="Gene3D" id="1.10.1200.10">
    <property type="entry name" value="ACP-like"/>
    <property type="match status" value="1"/>
</dbReference>
<dbReference type="GO" id="GO:0044550">
    <property type="term" value="P:secondary metabolite biosynthetic process"/>
    <property type="evidence" value="ECO:0007669"/>
    <property type="project" value="UniProtKB-ARBA"/>
</dbReference>
<keyword evidence="3" id="KW-0808">Transferase</keyword>
<feature type="active site" description="Proton acceptor; for dehydratase activity" evidence="4">
    <location>
        <position position="216"/>
    </location>
</feature>
<reference evidence="9" key="1">
    <citation type="submission" date="2025-08" db="UniProtKB">
        <authorList>
            <consortium name="RefSeq"/>
        </authorList>
    </citation>
    <scope>IDENTIFICATION</scope>
    <source>
        <tissue evidence="9">Whole sample</tissue>
    </source>
</reference>
<dbReference type="SUPFAM" id="SSF52777">
    <property type="entry name" value="CoA-dependent acyltransferases"/>
    <property type="match status" value="1"/>
</dbReference>
<dbReference type="InterPro" id="IPR050444">
    <property type="entry name" value="Polyketide_Synthase"/>
</dbReference>
<dbReference type="Pfam" id="PF00698">
    <property type="entry name" value="Acyl_transf_1"/>
    <property type="match status" value="1"/>
</dbReference>
<dbReference type="Gene3D" id="3.40.50.720">
    <property type="entry name" value="NAD(P)-binding Rossmann-like Domain"/>
    <property type="match status" value="2"/>
</dbReference>
<evidence type="ECO:0000259" key="7">
    <source>
        <dbReference type="PROSITE" id="PS52019"/>
    </source>
</evidence>
<dbReference type="SMART" id="SM00827">
    <property type="entry name" value="PKS_AT"/>
    <property type="match status" value="1"/>
</dbReference>
<dbReference type="SUPFAM" id="SSF51735">
    <property type="entry name" value="NAD(P)-binding Rossmann-fold domains"/>
    <property type="match status" value="1"/>
</dbReference>
<dbReference type="PANTHER" id="PTHR45681">
    <property type="entry name" value="POLYKETIDE SYNTHASE 44-RELATED"/>
    <property type="match status" value="1"/>
</dbReference>
<dbReference type="SMART" id="SM00822">
    <property type="entry name" value="PKS_KR"/>
    <property type="match status" value="1"/>
</dbReference>
<feature type="domain" description="Carrier" evidence="6">
    <location>
        <begin position="1258"/>
        <end position="1333"/>
    </location>
</feature>
<feature type="region of interest" description="Disordered" evidence="5">
    <location>
        <begin position="1333"/>
        <end position="1354"/>
    </location>
</feature>
<dbReference type="Pfam" id="PF00668">
    <property type="entry name" value="Condensation"/>
    <property type="match status" value="1"/>
</dbReference>
<keyword evidence="8" id="KW-1185">Reference proteome</keyword>
<gene>
    <name evidence="9" type="primary">LOC111128355</name>
</gene>
<dbReference type="InterPro" id="IPR036291">
    <property type="entry name" value="NAD(P)-bd_dom_sf"/>
</dbReference>
<dbReference type="Gene3D" id="3.30.70.3290">
    <property type="match status" value="1"/>
</dbReference>
<dbReference type="SUPFAM" id="SSF47336">
    <property type="entry name" value="ACP-like"/>
    <property type="match status" value="1"/>
</dbReference>
<feature type="region of interest" description="Disordered" evidence="5">
    <location>
        <begin position="1236"/>
        <end position="1257"/>
    </location>
</feature>
<feature type="region of interest" description="C-terminal hotdog fold" evidence="4">
    <location>
        <begin position="319"/>
        <end position="464"/>
    </location>
</feature>
<evidence type="ECO:0000256" key="3">
    <source>
        <dbReference type="ARBA" id="ARBA00022679"/>
    </source>
</evidence>
<proteinExistence type="predicted"/>
<dbReference type="InterPro" id="IPR049900">
    <property type="entry name" value="PKS_mFAS_DH"/>
</dbReference>
<organism evidence="8 9">
    <name type="scientific">Crassostrea virginica</name>
    <name type="common">Eastern oyster</name>
    <dbReference type="NCBI Taxonomy" id="6565"/>
    <lineage>
        <taxon>Eukaryota</taxon>
        <taxon>Metazoa</taxon>
        <taxon>Spiralia</taxon>
        <taxon>Lophotrochozoa</taxon>
        <taxon>Mollusca</taxon>
        <taxon>Bivalvia</taxon>
        <taxon>Autobranchia</taxon>
        <taxon>Pteriomorphia</taxon>
        <taxon>Ostreida</taxon>
        <taxon>Ostreoidea</taxon>
        <taxon>Ostreidae</taxon>
        <taxon>Crassostrea</taxon>
    </lineage>
</organism>
<feature type="active site" description="Proton donor; for dehydratase activity" evidence="4">
    <location>
        <position position="380"/>
    </location>
</feature>
<sequence length="1885" mass="214342">MKLSDQPIKIIPLNVKCAYHSHLTKTASLKLEENLRGLEYKASTTRVMSTVTGKEANGFFGSARYWAENVSKPVLFHQAIKETKQKLGNVIFLEIGPNAVLKAHLQNIFPDTSEEALPSMKRQSEIETFQKTFLDLFRNGVPISWNKVVPLTNNILPIPRYPFSKRKHLSTSENIKDLLSGYRNRPSNMLLSKVPGEEDQFSMMISRENTPFVYQHVVDENTVVPGALYGELALEIGNALVQGNRHSDLDVSWSIHRALLVKEEEQSIVVKTKQETNQRMSFEAFESGTTSPLSSGEVSLAAPPRSCDTNVSRMISILETDGDSFITYQALKDMGFRHGPMFQTIKKIAVRGNEIFCEVFIPDTVIKDVQRTYLHPVVLDTMFQSCVGTRLKNNELLKEKILPVKVSHLVARQRPRQSMICYTTLIDDSATNASFDIFLLQDSGSIIAEFRGFEVEKINSHDDIRSISYYESWKVTELPRQPANTESVSKKNICVLSWNAEYLSLIGNAFYKRQKNVNVYQTILTESNIPDLTSLKNQTNMQQVSIVFAPGLTGIAENTTGDQLLELVTRMTSVFLNLLKALYEKSVHIIVATNETQPCSSGKLGIIGAELWGMIRAVTHEGTDLSFTLLDIDNLGEFVLDSLVHVSTVFEHNNWHVPREYAIRDNVFYKNMLEKLPEAFHTCSIKRSFRSSEPVSIHHYINQGEDKFFGLPSLEVNPYPQNHICVSPMETLVCSAEYFPSLKSYSEFENLNLRIPGKEIKIFEVVGKARIGKNDIDVVASCHTILKSELKVDRKNVFAKSNLKNYKTGYLHSAIISQAIAEHIKKRATVVVQCCKEHLTIYSFVRLLLKKKKCTVLLKDHSVDRCTQNISATDIIFLENSGYIEAASLQIQYPNVQRCITLKDTVSFPIQNGNRQIQFCAVDVAGLYHPLFLHRASESAYRFLVSVLNKYQDHSLYDNERVLDVTEITKHLEIRTTEEFLIRGDSAYVVVGGLTGLGWLIIKYLAKRKAKKIISISRRSPSYEAEQRILNVQNIHDVEIIHKEVDITNLKNLKNVLQSIQQTMPEIHIRGVFQGAGILRDNTVPKMTQKEFDLPLKVKILGTWNLHLATRNMDLDIFMMHSSIASVFGNYSQTNYAAANAFEDSFAHYRRSLGLPAQTINWGALNVGMGSDPRLRDIFLHKGINLMSEGQICKCLTQMLLSDRTQGIFVDFDIRRFLAANNLKWQNSKYTGIGPIEERTSSDMPNSKHSVDAEDSEESMTNLVKEVSAQVLLLDVSELTDTKTLAQFGLDSQNGIEIINTIYSQTKVRVPIIMLLSSGFTIRELGKFIKEKKEHSSAGDNPNPGTHHKESITTKNHFKCIQDENAYLNFRFEISARINKSETWRKIMQIMLRMNSSLRVCTIGNSDTNNSAETIESVEDYILPFQVVHQTDLTSQLFKRENSTLSVIYEDRHNHAILHIFGNRSHFDGFCGEIILRDLQKISEYVIASQNVPLWFDKLNFDIISLGSEKLLNVNNKCQEYWKSRLRLCKTSSSLKAISSTIPDKQCQNARISIPAIDAKSIEDLAQDNGWTMCSLIASAYQIILHQVENAQRIPLIMEADLRSQFPELNKQISPCSNFIPIISPSCLPPFTTIQSFLSENDKVVRDGISHSLFPYASIEELEEFVKEVHHTHFFVFNVVHREHQYINMISTEIERNSSFETMLQTRHDPRKHTLELDIYFCPRRVSSPLASIIADYLFSLIQSLPKMSTTTLMDLHTRAMLDDGGPIILPPGPFFWREQDGNLQPVILSIKNRKPPILTWATKHFYQTDLTGVKNVSMAKNKDFYELRFQCSVSTQTMVFQTKELHVCRTWWAFLGNLPLPMQRRKSAVARPDHEGNVIQKTYL</sequence>
<dbReference type="InterPro" id="IPR020806">
    <property type="entry name" value="PKS_PP-bd"/>
</dbReference>
<dbReference type="SMART" id="SM00823">
    <property type="entry name" value="PKS_PP"/>
    <property type="match status" value="1"/>
</dbReference>
<evidence type="ECO:0000256" key="1">
    <source>
        <dbReference type="ARBA" id="ARBA00022450"/>
    </source>
</evidence>
<evidence type="ECO:0000256" key="4">
    <source>
        <dbReference type="PROSITE-ProRule" id="PRU01363"/>
    </source>
</evidence>
<dbReference type="InterPro" id="IPR057326">
    <property type="entry name" value="KR_dom"/>
</dbReference>
<dbReference type="InterPro" id="IPR001227">
    <property type="entry name" value="Ac_transferase_dom_sf"/>
</dbReference>
<dbReference type="PANTHER" id="PTHR45681:SF8">
    <property type="entry name" value="CARRIER DOMAIN-CONTAINING PROTEIN"/>
    <property type="match status" value="1"/>
</dbReference>
<evidence type="ECO:0000313" key="8">
    <source>
        <dbReference type="Proteomes" id="UP000694844"/>
    </source>
</evidence>
<evidence type="ECO:0000259" key="6">
    <source>
        <dbReference type="PROSITE" id="PS50075"/>
    </source>
</evidence>
<dbReference type="Pfam" id="PF21089">
    <property type="entry name" value="PKS_DH_N"/>
    <property type="match status" value="1"/>
</dbReference>
<dbReference type="GO" id="GO:0031177">
    <property type="term" value="F:phosphopantetheine binding"/>
    <property type="evidence" value="ECO:0007669"/>
    <property type="project" value="InterPro"/>
</dbReference>
<accession>A0A8B8DQ03</accession>
<dbReference type="RefSeq" id="XP_022329644.1">
    <property type="nucleotide sequence ID" value="XM_022473936.1"/>
</dbReference>
<dbReference type="InterPro" id="IPR042104">
    <property type="entry name" value="PKS_dehydratase_sf"/>
</dbReference>
<protein>
    <submittedName>
        <fullName evidence="9">Uncharacterized protein LOC111128355</fullName>
    </submittedName>
</protein>
<dbReference type="GO" id="GO:0016740">
    <property type="term" value="F:transferase activity"/>
    <property type="evidence" value="ECO:0007669"/>
    <property type="project" value="UniProtKB-KW"/>
</dbReference>
<evidence type="ECO:0000256" key="5">
    <source>
        <dbReference type="SAM" id="MobiDB-lite"/>
    </source>
</evidence>
<dbReference type="Gene3D" id="3.40.366.10">
    <property type="entry name" value="Malonyl-Coenzyme A Acyl Carrier Protein, domain 2"/>
    <property type="match status" value="1"/>
</dbReference>
<keyword evidence="1" id="KW-0596">Phosphopantetheine</keyword>
<name>A0A8B8DQ03_CRAVI</name>
<dbReference type="GeneID" id="111128355"/>
<evidence type="ECO:0000313" key="9">
    <source>
        <dbReference type="RefSeq" id="XP_022329644.1"/>
    </source>
</evidence>
<dbReference type="InterPro" id="IPR036736">
    <property type="entry name" value="ACP-like_sf"/>
</dbReference>
<dbReference type="Proteomes" id="UP000694844">
    <property type="component" value="Chromosome 4"/>
</dbReference>
<dbReference type="InterPro" id="IPR014043">
    <property type="entry name" value="Acyl_transferase_dom"/>
</dbReference>
<dbReference type="PROSITE" id="PS50075">
    <property type="entry name" value="CARRIER"/>
    <property type="match status" value="1"/>
</dbReference>
<dbReference type="InterPro" id="IPR001242">
    <property type="entry name" value="Condensation_dom"/>
</dbReference>
<dbReference type="Pfam" id="PF14765">
    <property type="entry name" value="PS-DH"/>
    <property type="match status" value="1"/>
</dbReference>
<dbReference type="Gene3D" id="3.30.559.30">
    <property type="entry name" value="Nonribosomal peptide synthetase, condensation domain"/>
    <property type="match status" value="1"/>
</dbReference>
<dbReference type="Pfam" id="PF00550">
    <property type="entry name" value="PP-binding"/>
    <property type="match status" value="1"/>
</dbReference>
<dbReference type="OrthoDB" id="329835at2759"/>
<feature type="region of interest" description="N-terminal hotdog fold" evidence="4">
    <location>
        <begin position="177"/>
        <end position="305"/>
    </location>
</feature>
<dbReference type="Gene3D" id="3.10.129.110">
    <property type="entry name" value="Polyketide synthase dehydratase"/>
    <property type="match status" value="1"/>
</dbReference>
<dbReference type="PROSITE" id="PS52019">
    <property type="entry name" value="PKS_MFAS_DH"/>
    <property type="match status" value="1"/>
</dbReference>
<dbReference type="InterPro" id="IPR009081">
    <property type="entry name" value="PP-bd_ACP"/>
</dbReference>
<keyword evidence="2" id="KW-0597">Phosphoprotein</keyword>
<dbReference type="InterPro" id="IPR049552">
    <property type="entry name" value="PKS_DH_N"/>
</dbReference>
<dbReference type="InterPro" id="IPR049551">
    <property type="entry name" value="PKS_DH_C"/>
</dbReference>
<dbReference type="InterPro" id="IPR013968">
    <property type="entry name" value="PKS_KR"/>
</dbReference>
<dbReference type="Pfam" id="PF08659">
    <property type="entry name" value="KR"/>
    <property type="match status" value="1"/>
</dbReference>
<dbReference type="KEGG" id="cvn:111128355"/>
<evidence type="ECO:0000256" key="2">
    <source>
        <dbReference type="ARBA" id="ARBA00022553"/>
    </source>
</evidence>